<evidence type="ECO:0000256" key="1">
    <source>
        <dbReference type="SAM" id="MobiDB-lite"/>
    </source>
</evidence>
<name>M2PMU5_9PSEU</name>
<feature type="compositionally biased region" description="Low complexity" evidence="1">
    <location>
        <begin position="13"/>
        <end position="33"/>
    </location>
</feature>
<protein>
    <submittedName>
        <fullName evidence="2">Uncharacterized protein</fullName>
    </submittedName>
</protein>
<dbReference type="EMBL" id="ANMG01000039">
    <property type="protein sequence ID" value="EMD25843.1"/>
    <property type="molecule type" value="Genomic_DNA"/>
</dbReference>
<organism evidence="2 3">
    <name type="scientific">Amycolatopsis azurea DSM 43854</name>
    <dbReference type="NCBI Taxonomy" id="1238180"/>
    <lineage>
        <taxon>Bacteria</taxon>
        <taxon>Bacillati</taxon>
        <taxon>Actinomycetota</taxon>
        <taxon>Actinomycetes</taxon>
        <taxon>Pseudonocardiales</taxon>
        <taxon>Pseudonocardiaceae</taxon>
        <taxon>Amycolatopsis</taxon>
    </lineage>
</organism>
<reference evidence="2 3" key="1">
    <citation type="submission" date="2012-10" db="EMBL/GenBank/DDBJ databases">
        <title>Genome assembly of Amycolatopsis azurea DSM 43854.</title>
        <authorList>
            <person name="Khatri I."/>
            <person name="Kaur I."/>
            <person name="Subramanian S."/>
            <person name="Mayilraj S."/>
        </authorList>
    </citation>
    <scope>NUCLEOTIDE SEQUENCE [LARGE SCALE GENOMIC DNA]</scope>
    <source>
        <strain evidence="2 3">DSM 43854</strain>
    </source>
</reference>
<evidence type="ECO:0000313" key="3">
    <source>
        <dbReference type="Proteomes" id="UP000014137"/>
    </source>
</evidence>
<feature type="region of interest" description="Disordered" evidence="1">
    <location>
        <begin position="13"/>
        <end position="47"/>
    </location>
</feature>
<gene>
    <name evidence="2" type="ORF">C791_4081</name>
</gene>
<accession>M2PMU5</accession>
<comment type="caution">
    <text evidence="2">The sequence shown here is derived from an EMBL/GenBank/DDBJ whole genome shotgun (WGS) entry which is preliminary data.</text>
</comment>
<dbReference type="PATRIC" id="fig|1238180.3.peg.4412"/>
<sequence length="47" mass="4933">MNPIFSVLLSPLPDELLPPAQPASASDAAAATANTRPKRTPDTDYLP</sequence>
<dbReference type="AlphaFoldDB" id="M2PMU5"/>
<proteinExistence type="predicted"/>
<evidence type="ECO:0000313" key="2">
    <source>
        <dbReference type="EMBL" id="EMD25843.1"/>
    </source>
</evidence>
<dbReference type="Proteomes" id="UP000014137">
    <property type="component" value="Unassembled WGS sequence"/>
</dbReference>